<dbReference type="PANTHER" id="PTHR32116:SF0">
    <property type="entry name" value="GALACTURONOSYLTRANSFERASE 6-RELATED"/>
    <property type="match status" value="1"/>
</dbReference>
<keyword evidence="7" id="KW-1185">Reference proteome</keyword>
<dbReference type="InterPro" id="IPR029993">
    <property type="entry name" value="GAUT"/>
</dbReference>
<dbReference type="Gramene" id="Psat03G0214100-T3">
    <property type="protein sequence ID" value="KAI5426593.1"/>
    <property type="gene ID" value="KIW84_032141"/>
</dbReference>
<organism evidence="6 7">
    <name type="scientific">Pisum sativum</name>
    <name type="common">Garden pea</name>
    <name type="synonym">Lathyrus oleraceus</name>
    <dbReference type="NCBI Taxonomy" id="3888"/>
    <lineage>
        <taxon>Eukaryota</taxon>
        <taxon>Viridiplantae</taxon>
        <taxon>Streptophyta</taxon>
        <taxon>Embryophyta</taxon>
        <taxon>Tracheophyta</taxon>
        <taxon>Spermatophyta</taxon>
        <taxon>Magnoliopsida</taxon>
        <taxon>eudicotyledons</taxon>
        <taxon>Gunneridae</taxon>
        <taxon>Pentapetalae</taxon>
        <taxon>rosids</taxon>
        <taxon>fabids</taxon>
        <taxon>Fabales</taxon>
        <taxon>Fabaceae</taxon>
        <taxon>Papilionoideae</taxon>
        <taxon>50 kb inversion clade</taxon>
        <taxon>NPAAA clade</taxon>
        <taxon>Hologalegina</taxon>
        <taxon>IRL clade</taxon>
        <taxon>Fabeae</taxon>
        <taxon>Lathyrus</taxon>
    </lineage>
</organism>
<comment type="caution">
    <text evidence="6">The sequence shown here is derived from an EMBL/GenBank/DDBJ whole genome shotgun (WGS) entry which is preliminary data.</text>
</comment>
<dbReference type="InterPro" id="IPR029044">
    <property type="entry name" value="Nucleotide-diphossugar_trans"/>
</dbReference>
<dbReference type="EC" id="2.4.1.-" evidence="5"/>
<dbReference type="GO" id="GO:0047262">
    <property type="term" value="F:polygalacturonate 4-alpha-galacturonosyltransferase activity"/>
    <property type="evidence" value="ECO:0007669"/>
    <property type="project" value="InterPro"/>
</dbReference>
<dbReference type="AlphaFoldDB" id="A0A9D5AYB6"/>
<keyword evidence="4" id="KW-0808">Transferase</keyword>
<dbReference type="PANTHER" id="PTHR32116">
    <property type="entry name" value="GALACTURONOSYLTRANSFERASE 4-RELATED"/>
    <property type="match status" value="1"/>
</dbReference>
<name>A0A9D5AYB6_PEA</name>
<sequence>MIEKVIAGVGTCQEGETSFRRMDMFINFSNPYIAKRFDVNACTWAFGMNLFDLQQWRRHNLTGVYHKYLQKVCLQKYIFCYMLLVIFFVWSISILHHPPNLSVAPCIGLVI</sequence>
<comment type="pathway">
    <text evidence="1 5">Glycan metabolism; pectin biosynthesis.</text>
</comment>
<dbReference type="Pfam" id="PF01501">
    <property type="entry name" value="Glyco_transf_8"/>
    <property type="match status" value="1"/>
</dbReference>
<dbReference type="Proteomes" id="UP001058974">
    <property type="component" value="Chromosome 3"/>
</dbReference>
<keyword evidence="5" id="KW-0472">Membrane</keyword>
<gene>
    <name evidence="6" type="ORF">KIW84_032141</name>
</gene>
<proteinExistence type="inferred from homology"/>
<dbReference type="GO" id="GO:0071555">
    <property type="term" value="P:cell wall organization"/>
    <property type="evidence" value="ECO:0007669"/>
    <property type="project" value="UniProtKB-KW"/>
</dbReference>
<comment type="subcellular location">
    <subcellularLocation>
        <location evidence="5">Golgi apparatus membrane</location>
        <topology evidence="5">Single-pass type II membrane protein</topology>
    </subcellularLocation>
</comment>
<evidence type="ECO:0000313" key="6">
    <source>
        <dbReference type="EMBL" id="KAI5426593.1"/>
    </source>
</evidence>
<keyword evidence="5" id="KW-0961">Cell wall biogenesis/degradation</keyword>
<keyword evidence="5" id="KW-0812">Transmembrane</keyword>
<keyword evidence="5" id="KW-0333">Golgi apparatus</keyword>
<dbReference type="GO" id="GO:0000139">
    <property type="term" value="C:Golgi membrane"/>
    <property type="evidence" value="ECO:0007669"/>
    <property type="project" value="UniProtKB-SubCell"/>
</dbReference>
<protein>
    <recommendedName>
        <fullName evidence="5">Hexosyltransferase</fullName>
        <ecNumber evidence="5">2.4.1.-</ecNumber>
    </recommendedName>
</protein>
<evidence type="ECO:0000256" key="4">
    <source>
        <dbReference type="ARBA" id="ARBA00022679"/>
    </source>
</evidence>
<comment type="similarity">
    <text evidence="2 5">Belongs to the glycosyltransferase 8 family.</text>
</comment>
<dbReference type="InterPro" id="IPR002495">
    <property type="entry name" value="Glyco_trans_8"/>
</dbReference>
<dbReference type="EMBL" id="JAMSHJ010000003">
    <property type="protein sequence ID" value="KAI5426593.1"/>
    <property type="molecule type" value="Genomic_DNA"/>
</dbReference>
<keyword evidence="5" id="KW-1133">Transmembrane helix</keyword>
<evidence type="ECO:0000256" key="3">
    <source>
        <dbReference type="ARBA" id="ARBA00022676"/>
    </source>
</evidence>
<evidence type="ECO:0000256" key="2">
    <source>
        <dbReference type="ARBA" id="ARBA00006351"/>
    </source>
</evidence>
<evidence type="ECO:0000256" key="5">
    <source>
        <dbReference type="RuleBase" id="RU362027"/>
    </source>
</evidence>
<evidence type="ECO:0000313" key="7">
    <source>
        <dbReference type="Proteomes" id="UP001058974"/>
    </source>
</evidence>
<reference evidence="6 7" key="1">
    <citation type="journal article" date="2022" name="Nat. Genet.">
        <title>Improved pea reference genome and pan-genome highlight genomic features and evolutionary characteristics.</title>
        <authorList>
            <person name="Yang T."/>
            <person name="Liu R."/>
            <person name="Luo Y."/>
            <person name="Hu S."/>
            <person name="Wang D."/>
            <person name="Wang C."/>
            <person name="Pandey M.K."/>
            <person name="Ge S."/>
            <person name="Xu Q."/>
            <person name="Li N."/>
            <person name="Li G."/>
            <person name="Huang Y."/>
            <person name="Saxena R.K."/>
            <person name="Ji Y."/>
            <person name="Li M."/>
            <person name="Yan X."/>
            <person name="He Y."/>
            <person name="Liu Y."/>
            <person name="Wang X."/>
            <person name="Xiang C."/>
            <person name="Varshney R.K."/>
            <person name="Ding H."/>
            <person name="Gao S."/>
            <person name="Zong X."/>
        </authorList>
    </citation>
    <scope>NUCLEOTIDE SEQUENCE [LARGE SCALE GENOMIC DNA]</scope>
    <source>
        <strain evidence="6 7">cv. Zhongwan 6</strain>
    </source>
</reference>
<keyword evidence="3 5" id="KW-0328">Glycosyltransferase</keyword>
<feature type="transmembrane region" description="Helical" evidence="5">
    <location>
        <begin position="77"/>
        <end position="95"/>
    </location>
</feature>
<accession>A0A9D5AYB6</accession>
<evidence type="ECO:0000256" key="1">
    <source>
        <dbReference type="ARBA" id="ARBA00004877"/>
    </source>
</evidence>
<dbReference type="SUPFAM" id="SSF53448">
    <property type="entry name" value="Nucleotide-diphospho-sugar transferases"/>
    <property type="match status" value="1"/>
</dbReference>